<feature type="compositionally biased region" description="Basic and acidic residues" evidence="9">
    <location>
        <begin position="1061"/>
        <end position="1071"/>
    </location>
</feature>
<keyword evidence="14" id="KW-1185">Reference proteome</keyword>
<feature type="transmembrane region" description="Helical" evidence="10">
    <location>
        <begin position="82"/>
        <end position="105"/>
    </location>
</feature>
<evidence type="ECO:0000256" key="4">
    <source>
        <dbReference type="ARBA" id="ARBA00022692"/>
    </source>
</evidence>
<feature type="domain" description="ABC transmembrane type-1" evidence="12">
    <location>
        <begin position="789"/>
        <end position="1045"/>
    </location>
</feature>
<dbReference type="InterPro" id="IPR017871">
    <property type="entry name" value="ABC_transporter-like_CS"/>
</dbReference>
<evidence type="ECO:0000256" key="6">
    <source>
        <dbReference type="ARBA" id="ARBA00022840"/>
    </source>
</evidence>
<feature type="domain" description="ABC transporter" evidence="11">
    <location>
        <begin position="411"/>
        <end position="632"/>
    </location>
</feature>
<dbReference type="Pfam" id="PF00664">
    <property type="entry name" value="ABC_membrane"/>
    <property type="match status" value="2"/>
</dbReference>
<feature type="domain" description="ABC transporter" evidence="11">
    <location>
        <begin position="1084"/>
        <end position="1312"/>
    </location>
</feature>
<dbReference type="InterPro" id="IPR050173">
    <property type="entry name" value="ABC_transporter_C-like"/>
</dbReference>
<feature type="transmembrane region" description="Helical" evidence="10">
    <location>
        <begin position="125"/>
        <end position="147"/>
    </location>
</feature>
<organism evidence="13 14">
    <name type="scientific">Orchesella dallaii</name>
    <dbReference type="NCBI Taxonomy" id="48710"/>
    <lineage>
        <taxon>Eukaryota</taxon>
        <taxon>Metazoa</taxon>
        <taxon>Ecdysozoa</taxon>
        <taxon>Arthropoda</taxon>
        <taxon>Hexapoda</taxon>
        <taxon>Collembola</taxon>
        <taxon>Entomobryomorpha</taxon>
        <taxon>Entomobryoidea</taxon>
        <taxon>Orchesellidae</taxon>
        <taxon>Orchesellinae</taxon>
        <taxon>Orchesella</taxon>
    </lineage>
</organism>
<dbReference type="Gene3D" id="1.20.1560.10">
    <property type="entry name" value="ABC transporter type 1, transmembrane domain"/>
    <property type="match status" value="2"/>
</dbReference>
<evidence type="ECO:0000313" key="13">
    <source>
        <dbReference type="EMBL" id="CAL8070738.1"/>
    </source>
</evidence>
<dbReference type="InterPro" id="IPR036640">
    <property type="entry name" value="ABC1_TM_sf"/>
</dbReference>
<gene>
    <name evidence="13" type="ORF">ODALV1_LOCUS1393</name>
</gene>
<keyword evidence="6" id="KW-0067">ATP-binding</keyword>
<proteinExistence type="inferred from homology"/>
<dbReference type="Proteomes" id="UP001642540">
    <property type="component" value="Unassembled WGS sequence"/>
</dbReference>
<dbReference type="PROSITE" id="PS50929">
    <property type="entry name" value="ABC_TM1F"/>
    <property type="match status" value="2"/>
</dbReference>
<sequence length="1343" mass="153267">METLKQKGPNKRQTAGPLSKLLFLWLLPLLRKGNRKDLEIEDLNQVPETNSSDRLTKRLQTTWDDELAKSNKKGKRPSLLRAFARAFGVRYFCWVGVFCFDAWIIRVGQPIFLKLYIRSFNDTEATVGWMCFYAAGVCVTTLLHILLNHPTAFQMCISGMKCRVGVSSLIYRKALRLSKASQGKSSIGQIVNLLSNDVSRFDYNLHYIAYIFVGPVQLIVFFYILWEEIGWAAVAGVGYVVLLSPSQLLVGKLSAVFRMQIAKQTDERSRIMNEIILAMRLIKCYAWEKPFAKVINNIRLNEIKALMRRSYLRASFMGIFTANFTFVPFLAVLVYGLLGYYVTPDKAFFAVAIFNVMTEIMMYYVPNAAASIGELLISFNRMEDFLLLEEQGINRFLNIKQSNESRVTPRIHMENVSASWQEGSTTLKNLTFDVAGDKVVMVIGPVGGGKTSLLQSLIAELPYSGGICDLEGRVSYASQEPWLFPGSVRDNVLFGRPFISEKYAKVVHVCALEDDLKQFPYGDMQMIGERGMSLSGGQKARINLARALYQESDIYLLDDPLSAVDSAVSRHIFELCVKKHLKGHLRILCTHQLQYLPHADHVIVLTDGKIIAQGTYEDLLERGIDFVHLLAKETDKKDVKAEEAREQEESEKPPKKEIKYEEEGDCDKPDEKKENVAEGRVNAKTYWSYFKAGKSYFGISFLVTSFLLTQVLISLTDYWLSLWTTSEEGRVHTLIEQHKDLYNENKEPDVSFVSHNGTGFDAGSLDYNGTSHEYHFDYETFRSFMRGRYIVENDHEYQWRKHIYMIFYISLAVLVIVVDLIRTMYMFYYTMRISKNIHRTMFACIVEAPIKFFDDNPSGRIMNRFTKDIGNLDEYLPLTMFDTLDIGLRIIGTIIIICVSNYYFIVPALVLLYAYWFIRSFFVTCSRGIKRIETITRSPLYTHLSSSVQGLSTIRSSKSQKLLIDQFDTLQDIHSSSWYHFIAGNNWFSIWLEMTSVVFLLIVSFSFIAVSSYSTSGKVGLAIASLLQLMNILQFGMRQSAEMENYMTSVERALQYTKIEPQKDTTKESRRGSPSKNWPSKGKIKFRDVCLNYDEDKTVLNELDFIIEGKEKIGIVGRTGAGKSSIIAALFRLTEPDGDIIIDGYDTGAVKLHDLRKNISIIPQDPVLFSGTVRYNLDPFAMFSDEDLWRVLEVVELKEAVPALDFEVAECGANFSIGQRQLVCLARAILKRNKILVMDEATANVDPRTDQLIQNTIRTKFPDCTVITIAHRLQTVMNYDKIMVLDHGNLLEYDHPHNLLQNPDGQLTRLINHTGAANQKYLREIAMEAYNEKFGVKESKKES</sequence>
<dbReference type="CDD" id="cd18579">
    <property type="entry name" value="ABC_6TM_ABCC_D1"/>
    <property type="match status" value="1"/>
</dbReference>
<dbReference type="CDD" id="cd03250">
    <property type="entry name" value="ABCC_MRP_domain1"/>
    <property type="match status" value="1"/>
</dbReference>
<feature type="compositionally biased region" description="Basic and acidic residues" evidence="9">
    <location>
        <begin position="650"/>
        <end position="673"/>
    </location>
</feature>
<feature type="transmembrane region" description="Helical" evidence="10">
    <location>
        <begin position="231"/>
        <end position="250"/>
    </location>
</feature>
<dbReference type="InterPro" id="IPR044726">
    <property type="entry name" value="ABCC_6TM_D2"/>
</dbReference>
<evidence type="ECO:0008006" key="15">
    <source>
        <dbReference type="Google" id="ProtNLM"/>
    </source>
</evidence>
<evidence type="ECO:0000259" key="12">
    <source>
        <dbReference type="PROSITE" id="PS50929"/>
    </source>
</evidence>
<dbReference type="Gene3D" id="3.40.50.300">
    <property type="entry name" value="P-loop containing nucleotide triphosphate hydrolases"/>
    <property type="match status" value="2"/>
</dbReference>
<keyword evidence="7 10" id="KW-1133">Transmembrane helix</keyword>
<protein>
    <recommendedName>
        <fullName evidence="15">Multidrug resistance-associated protein 4</fullName>
    </recommendedName>
</protein>
<feature type="transmembrane region" description="Helical" evidence="10">
    <location>
        <begin position="990"/>
        <end position="1013"/>
    </location>
</feature>
<feature type="transmembrane region" description="Helical" evidence="10">
    <location>
        <begin position="803"/>
        <end position="829"/>
    </location>
</feature>
<dbReference type="InterPro" id="IPR003593">
    <property type="entry name" value="AAA+_ATPase"/>
</dbReference>
<feature type="transmembrane region" description="Helical" evidence="10">
    <location>
        <begin position="886"/>
        <end position="904"/>
    </location>
</feature>
<feature type="transmembrane region" description="Helical" evidence="10">
    <location>
        <begin position="1019"/>
        <end position="1037"/>
    </location>
</feature>
<dbReference type="SUPFAM" id="SSF90123">
    <property type="entry name" value="ABC transporter transmembrane region"/>
    <property type="match status" value="2"/>
</dbReference>
<comment type="subcellular location">
    <subcellularLocation>
        <location evidence="1">Membrane</location>
        <topology evidence="1">Multi-pass membrane protein</topology>
    </subcellularLocation>
</comment>
<dbReference type="InterPro" id="IPR044746">
    <property type="entry name" value="ABCC_6TM_D1"/>
</dbReference>
<dbReference type="Pfam" id="PF00005">
    <property type="entry name" value="ABC_tran"/>
    <property type="match status" value="2"/>
</dbReference>
<feature type="domain" description="ABC transmembrane type-1" evidence="12">
    <location>
        <begin position="104"/>
        <end position="362"/>
    </location>
</feature>
<dbReference type="InterPro" id="IPR011527">
    <property type="entry name" value="ABC1_TM_dom"/>
</dbReference>
<evidence type="ECO:0000256" key="3">
    <source>
        <dbReference type="ARBA" id="ARBA00022448"/>
    </source>
</evidence>
<evidence type="ECO:0000256" key="2">
    <source>
        <dbReference type="ARBA" id="ARBA00009726"/>
    </source>
</evidence>
<dbReference type="CDD" id="cd03244">
    <property type="entry name" value="ABCC_MRP_domain2"/>
    <property type="match status" value="1"/>
</dbReference>
<keyword evidence="4 10" id="KW-0812">Transmembrane</keyword>
<evidence type="ECO:0000256" key="10">
    <source>
        <dbReference type="SAM" id="Phobius"/>
    </source>
</evidence>
<dbReference type="EMBL" id="CAXLJM020000004">
    <property type="protein sequence ID" value="CAL8070738.1"/>
    <property type="molecule type" value="Genomic_DNA"/>
</dbReference>
<keyword evidence="3" id="KW-0813">Transport</keyword>
<evidence type="ECO:0000256" key="7">
    <source>
        <dbReference type="ARBA" id="ARBA00022989"/>
    </source>
</evidence>
<dbReference type="SMART" id="SM00382">
    <property type="entry name" value="AAA"/>
    <property type="match status" value="2"/>
</dbReference>
<keyword evidence="5" id="KW-0547">Nucleotide-binding</keyword>
<dbReference type="InterPro" id="IPR027417">
    <property type="entry name" value="P-loop_NTPase"/>
</dbReference>
<name>A0ABP1PM41_9HEXA</name>
<dbReference type="PROSITE" id="PS50893">
    <property type="entry name" value="ABC_TRANSPORTER_2"/>
    <property type="match status" value="2"/>
</dbReference>
<dbReference type="PROSITE" id="PS00211">
    <property type="entry name" value="ABC_TRANSPORTER_1"/>
    <property type="match status" value="1"/>
</dbReference>
<dbReference type="InterPro" id="IPR003439">
    <property type="entry name" value="ABC_transporter-like_ATP-bd"/>
</dbReference>
<feature type="transmembrane region" description="Helical" evidence="10">
    <location>
        <begin position="316"/>
        <end position="341"/>
    </location>
</feature>
<dbReference type="PANTHER" id="PTHR24223:SF456">
    <property type="entry name" value="MULTIDRUG RESISTANCE-ASSOCIATED PROTEIN LETHAL(2)03659"/>
    <property type="match status" value="1"/>
</dbReference>
<dbReference type="PANTHER" id="PTHR24223">
    <property type="entry name" value="ATP-BINDING CASSETTE SUB-FAMILY C"/>
    <property type="match status" value="1"/>
</dbReference>
<accession>A0ABP1PM41</accession>
<feature type="transmembrane region" description="Helical" evidence="10">
    <location>
        <begin position="347"/>
        <end position="365"/>
    </location>
</feature>
<evidence type="ECO:0000256" key="5">
    <source>
        <dbReference type="ARBA" id="ARBA00022741"/>
    </source>
</evidence>
<comment type="similarity">
    <text evidence="2">Belongs to the ABC transporter superfamily. ABCC family. Conjugate transporter (TC 3.A.1.208) subfamily.</text>
</comment>
<dbReference type="SUPFAM" id="SSF52540">
    <property type="entry name" value="P-loop containing nucleoside triphosphate hydrolases"/>
    <property type="match status" value="2"/>
</dbReference>
<evidence type="ECO:0000313" key="14">
    <source>
        <dbReference type="Proteomes" id="UP001642540"/>
    </source>
</evidence>
<evidence type="ECO:0000256" key="9">
    <source>
        <dbReference type="SAM" id="MobiDB-lite"/>
    </source>
</evidence>
<feature type="transmembrane region" description="Helical" evidence="10">
    <location>
        <begin position="207"/>
        <end position="225"/>
    </location>
</feature>
<evidence type="ECO:0000259" key="11">
    <source>
        <dbReference type="PROSITE" id="PS50893"/>
    </source>
</evidence>
<feature type="transmembrane region" description="Helical" evidence="10">
    <location>
        <begin position="696"/>
        <end position="715"/>
    </location>
</feature>
<evidence type="ECO:0000256" key="8">
    <source>
        <dbReference type="ARBA" id="ARBA00023136"/>
    </source>
</evidence>
<feature type="region of interest" description="Disordered" evidence="9">
    <location>
        <begin position="638"/>
        <end position="673"/>
    </location>
</feature>
<comment type="caution">
    <text evidence="13">The sequence shown here is derived from an EMBL/GenBank/DDBJ whole genome shotgun (WGS) entry which is preliminary data.</text>
</comment>
<evidence type="ECO:0000256" key="1">
    <source>
        <dbReference type="ARBA" id="ARBA00004141"/>
    </source>
</evidence>
<dbReference type="CDD" id="cd18580">
    <property type="entry name" value="ABC_6TM_ABCC_D2"/>
    <property type="match status" value="1"/>
</dbReference>
<keyword evidence="8 10" id="KW-0472">Membrane</keyword>
<feature type="region of interest" description="Disordered" evidence="9">
    <location>
        <begin position="1061"/>
        <end position="1080"/>
    </location>
</feature>
<reference evidence="13 14" key="1">
    <citation type="submission" date="2024-08" db="EMBL/GenBank/DDBJ databases">
        <authorList>
            <person name="Cucini C."/>
            <person name="Frati F."/>
        </authorList>
    </citation>
    <scope>NUCLEOTIDE SEQUENCE [LARGE SCALE GENOMIC DNA]</scope>
</reference>